<keyword evidence="1" id="KW-0472">Membrane</keyword>
<protein>
    <recommendedName>
        <fullName evidence="4">Glycosyltransferase RgtA/B/C/D-like domain-containing protein</fullName>
    </recommendedName>
</protein>
<comment type="caution">
    <text evidence="2">The sequence shown here is derived from an EMBL/GenBank/DDBJ whole genome shotgun (WGS) entry which is preliminary data.</text>
</comment>
<feature type="transmembrane region" description="Helical" evidence="1">
    <location>
        <begin position="378"/>
        <end position="400"/>
    </location>
</feature>
<feature type="transmembrane region" description="Helical" evidence="1">
    <location>
        <begin position="265"/>
        <end position="284"/>
    </location>
</feature>
<feature type="transmembrane region" description="Helical" evidence="1">
    <location>
        <begin position="98"/>
        <end position="118"/>
    </location>
</feature>
<dbReference type="EMBL" id="QYUN01000002">
    <property type="protein sequence ID" value="RJG04669.1"/>
    <property type="molecule type" value="Genomic_DNA"/>
</dbReference>
<evidence type="ECO:0008006" key="4">
    <source>
        <dbReference type="Google" id="ProtNLM"/>
    </source>
</evidence>
<feature type="transmembrane region" description="Helical" evidence="1">
    <location>
        <begin position="338"/>
        <end position="358"/>
    </location>
</feature>
<reference evidence="2 3" key="1">
    <citation type="submission" date="2018-09" db="EMBL/GenBank/DDBJ databases">
        <authorList>
            <person name="Zhu H."/>
        </authorList>
    </citation>
    <scope>NUCLEOTIDE SEQUENCE [LARGE SCALE GENOMIC DNA]</scope>
    <source>
        <strain evidence="2 3">K2R10-39</strain>
    </source>
</reference>
<feature type="transmembrane region" description="Helical" evidence="1">
    <location>
        <begin position="304"/>
        <end position="326"/>
    </location>
</feature>
<sequence>MLVNTLFLPLNQNDALEYATVGRLLFETKSLASYPAIHPEQIASGFYAPWTHPPLYVALIYVAEAIQGHANEPGLMRLIAPWFAIASTWLIFASGNVINRLCGFLAALIFISTPLFFLGADSAAIDALPVLGFALLMVVIVGVDAPPRISGAIAGLALGLALWTHAQAVLFVPLGVAAISLRYGYTNLRSILVASTTMLIVGLMIGGAPYIHNFLLFGSPISDNPAVFTMPKLEWTEYFAFSRGLDNWMAVIQYGIFKGWFALEAYGWSFWLMSLGLIAVARCVDIRMVRQAIQGGTDGLEKPLAQLCLCAGVVLVYLFGLVISVALGVDLMIKNERYMLVILPLVSILGGFGCYRLFRKAALIIVNTEQLAWKRDLLFVGAILISWACVLQLGLLGWHYRWRYIPDSNEIVQTGSVTTMTHDRETGSTRFQQILDSFLNIRVMHWVALEVPREAVILSLRPADMYYSHRRMVSYLDPRMLAVYREDDPVKAASLLRGLGIQYIHVPDYGLPVLYNTVLDQIVADPKLTRLAYSAGGTQLYKLEDSGQRFVELRNFTTDENVWTQWPQTQWGGYRVFGAIGVVPVEVASHEVSVTNWRIPFFHRDFSTMMATGFGTPFAHAKNGTLLPVVGGGEYRIGLDLQGRGYIRIWVAQFGSRGNLLRDFDRQSADRLGEVVLGADNQLKKFRRRLLVLPEAKYIRIGVERLGHSELTIKNSELSILKPAGADHSNYSLFERGVSASDR</sequence>
<dbReference type="Proteomes" id="UP000285190">
    <property type="component" value="Unassembled WGS sequence"/>
</dbReference>
<evidence type="ECO:0000313" key="2">
    <source>
        <dbReference type="EMBL" id="RJG04669.1"/>
    </source>
</evidence>
<feature type="transmembrane region" description="Helical" evidence="1">
    <location>
        <begin position="125"/>
        <end position="143"/>
    </location>
</feature>
<keyword evidence="3" id="KW-1185">Reference proteome</keyword>
<keyword evidence="1" id="KW-0812">Transmembrane</keyword>
<gene>
    <name evidence="2" type="ORF">D3870_00315</name>
</gene>
<keyword evidence="1" id="KW-1133">Transmembrane helix</keyword>
<accession>A0A418WWQ2</accession>
<name>A0A418WWQ2_9BURK</name>
<feature type="transmembrane region" description="Helical" evidence="1">
    <location>
        <begin position="191"/>
        <end position="211"/>
    </location>
</feature>
<dbReference type="AlphaFoldDB" id="A0A418WWQ2"/>
<feature type="transmembrane region" description="Helical" evidence="1">
    <location>
        <begin position="149"/>
        <end position="179"/>
    </location>
</feature>
<proteinExistence type="predicted"/>
<evidence type="ECO:0000313" key="3">
    <source>
        <dbReference type="Proteomes" id="UP000285190"/>
    </source>
</evidence>
<evidence type="ECO:0000256" key="1">
    <source>
        <dbReference type="SAM" id="Phobius"/>
    </source>
</evidence>
<organism evidence="2 3">
    <name type="scientific">Noviherbaspirillum cavernae</name>
    <dbReference type="NCBI Taxonomy" id="2320862"/>
    <lineage>
        <taxon>Bacteria</taxon>
        <taxon>Pseudomonadati</taxon>
        <taxon>Pseudomonadota</taxon>
        <taxon>Betaproteobacteria</taxon>
        <taxon>Burkholderiales</taxon>
        <taxon>Oxalobacteraceae</taxon>
        <taxon>Noviherbaspirillum</taxon>
    </lineage>
</organism>